<evidence type="ECO:0000256" key="8">
    <source>
        <dbReference type="SAM" id="MobiDB-lite"/>
    </source>
</evidence>
<keyword evidence="5 11" id="KW-0347">Helicase</keyword>
<dbReference type="Pfam" id="PF21010">
    <property type="entry name" value="HA2_C"/>
    <property type="match status" value="1"/>
</dbReference>
<dbReference type="Pfam" id="PF04408">
    <property type="entry name" value="WHD_HA2"/>
    <property type="match status" value="1"/>
</dbReference>
<dbReference type="InterPro" id="IPR001650">
    <property type="entry name" value="Helicase_C-like"/>
</dbReference>
<evidence type="ECO:0000256" key="7">
    <source>
        <dbReference type="ARBA" id="ARBA00047984"/>
    </source>
</evidence>
<dbReference type="Pfam" id="PF07717">
    <property type="entry name" value="OB_NTP_bind"/>
    <property type="match status" value="1"/>
</dbReference>
<evidence type="ECO:0000256" key="3">
    <source>
        <dbReference type="ARBA" id="ARBA00022741"/>
    </source>
</evidence>
<dbReference type="Pfam" id="PF11898">
    <property type="entry name" value="DUF3418"/>
    <property type="match status" value="1"/>
</dbReference>
<sequence length="1296" mass="145707">MTDPAERLQLVETTIQVCLARDRPRLASRLRRLQREIASGKPRSRAVDKLAADAAASAQRRSGRLEALPRPTYPDDLPISTQRQRIADALQRHQVIVVCGETGSGKSTQLPKICLELGRGVDGMIAHTQPRRLAARTLASRVAEELRSEVGGAVGYKVRFTDRVSDRTHIKLLTDGMLLAEIQGDRSLLQYDTIIIDEAHERSLNIDFLLGYLKQLLPRRPDLKVIITSATIDPERFSRHFHDAPVIEVSGRSYPVEVRYRPLVSGESREPDRDMQTGILEAVEELAGEGRGDVLVFLPTERDIRETAEALRKRHPPHTEVLPLYARLSAAEQQKAFQSHAGRRIVLATNVAETSVTVPGIRYVVDTGQVRISRYSFRTKVQRLPIEPISRASADQRAGRCGRVAPGICIRLYSEEDYAARPAFTDPEILRTNLAAVILQMEAQRLGAVDDFPFVEGPDRRFVNDGYRLLHELGAVDADRKLTDTGRQLARLPLDPTIGRMLLAGAGQGALTEVLVIAAALSIQDPRERPLDAREAADQAHAVWKDADSDFSGFLNLWRDYREASGRLSRSKLRTWAREHYLSMARLRDWDDIHRQLREYTASMGLRTNTEPAAPAGIHKALLTGLVGAVAVRDEGDQYTGPRDLKLAIFPGSALAKSRPKWIMAAELVETSRVFARVAARTNPQDIEALAGHLLRRNVTEPHWDRKRGRVRAFETTSLYGLVLAARRPVDYARVDAADAREIFLRQGLAEDQVDSRGGFIEHNRRMIAEVQALEAKSRRRDVLVDVEARYAFFAARVPETVNDLRGFERWRRKAEAREPTLLHMQRDDLMAHDASVVTGERFPDYLRVGDLRLPLHYHFEPGDPADGVTVTVPIVALNQVRPADFEWLVPGLLEEKITAMIRGLPKRLRKQFVPAPDFARAVVESLPAGQGSLIDGLRRELQRMTGQDVSPETWDSIELPEHFRMRYRVVDGDGRELGGGRDLAVLQQRLAGHVGDAANAALPGVDQWARDDITRWDFGDIPESLEYEQHGIAVRTYPALEDRGTHVAQTLADSQAGAGRRTRQAVQRLLMLALRDQVKVLSSRITGQKSLQLQYAPLGGSKDLTENMLRMIVDRVFLEEEDVPTTSAAFRSCLDRHRGVLVERGEAEIARIGGVLADYHALRAALRRPRALDGMDSFRDMAEHLEALVFPDFLSALPPAMLDNLPRYLSALRYRLDKYPADPVRDAQRTRQLRPWWEDYLVRAERHRREGTDDPALLDFRLMLEEYRISLFAQAIGAAMPVSDKRLKAQWALVS</sequence>
<dbReference type="FunFam" id="3.40.50.300:FF:000575">
    <property type="entry name" value="ATP-dependent helicase hrpA"/>
    <property type="match status" value="1"/>
</dbReference>
<dbReference type="CDD" id="cd18791">
    <property type="entry name" value="SF2_C_RHA"/>
    <property type="match status" value="1"/>
</dbReference>
<proteinExistence type="inferred from homology"/>
<dbReference type="SMART" id="SM00847">
    <property type="entry name" value="HA2"/>
    <property type="match status" value="1"/>
</dbReference>
<dbReference type="SUPFAM" id="SSF52540">
    <property type="entry name" value="P-loop containing nucleoside triphosphate hydrolases"/>
    <property type="match status" value="1"/>
</dbReference>
<dbReference type="InterPro" id="IPR048333">
    <property type="entry name" value="HA2_WH"/>
</dbReference>
<comment type="catalytic activity">
    <reaction evidence="7">
        <text>ATP + H2O = ADP + phosphate + H(+)</text>
        <dbReference type="Rhea" id="RHEA:13065"/>
        <dbReference type="ChEBI" id="CHEBI:15377"/>
        <dbReference type="ChEBI" id="CHEBI:15378"/>
        <dbReference type="ChEBI" id="CHEBI:30616"/>
        <dbReference type="ChEBI" id="CHEBI:43474"/>
        <dbReference type="ChEBI" id="CHEBI:456216"/>
        <dbReference type="EC" id="3.6.4.13"/>
    </reaction>
</comment>
<evidence type="ECO:0000313" key="11">
    <source>
        <dbReference type="EMBL" id="MCP1675920.1"/>
    </source>
</evidence>
<keyword evidence="6" id="KW-0067">ATP-binding</keyword>
<dbReference type="InterPro" id="IPR011545">
    <property type="entry name" value="DEAD/DEAH_box_helicase_dom"/>
</dbReference>
<reference evidence="11" key="1">
    <citation type="submission" date="2022-03" db="EMBL/GenBank/DDBJ databases">
        <title>Genomic Encyclopedia of Type Strains, Phase III (KMG-III): the genomes of soil and plant-associated and newly described type strains.</title>
        <authorList>
            <person name="Whitman W."/>
        </authorList>
    </citation>
    <scope>NUCLEOTIDE SEQUENCE</scope>
    <source>
        <strain evidence="11">ANL 6-2</strain>
    </source>
</reference>
<dbReference type="PANTHER" id="PTHR18934">
    <property type="entry name" value="ATP-DEPENDENT RNA HELICASE"/>
    <property type="match status" value="1"/>
</dbReference>
<dbReference type="SMART" id="SM00487">
    <property type="entry name" value="DEXDc"/>
    <property type="match status" value="1"/>
</dbReference>
<dbReference type="NCBIfam" id="NF008348">
    <property type="entry name" value="PRK11131.1"/>
    <property type="match status" value="1"/>
</dbReference>
<comment type="similarity">
    <text evidence="1">Belongs to the DEAD box helicase family. DEAH subfamily.</text>
</comment>
<dbReference type="SMART" id="SM00490">
    <property type="entry name" value="HELICc"/>
    <property type="match status" value="1"/>
</dbReference>
<dbReference type="Proteomes" id="UP001205843">
    <property type="component" value="Unassembled WGS sequence"/>
</dbReference>
<dbReference type="Pfam" id="PF00271">
    <property type="entry name" value="Helicase_C"/>
    <property type="match status" value="1"/>
</dbReference>
<keyword evidence="3" id="KW-0547">Nucleotide-binding</keyword>
<dbReference type="GO" id="GO:0003723">
    <property type="term" value="F:RNA binding"/>
    <property type="evidence" value="ECO:0007669"/>
    <property type="project" value="TreeGrafter"/>
</dbReference>
<dbReference type="PROSITE" id="PS51194">
    <property type="entry name" value="HELICASE_CTER"/>
    <property type="match status" value="1"/>
</dbReference>
<keyword evidence="4 11" id="KW-0378">Hydrolase</keyword>
<dbReference type="InterPro" id="IPR027417">
    <property type="entry name" value="P-loop_NTPase"/>
</dbReference>
<dbReference type="GO" id="GO:0003724">
    <property type="term" value="F:RNA helicase activity"/>
    <property type="evidence" value="ECO:0007669"/>
    <property type="project" value="UniProtKB-EC"/>
</dbReference>
<comment type="caution">
    <text evidence="11">The sequence shown here is derived from an EMBL/GenBank/DDBJ whole genome shotgun (WGS) entry which is preliminary data.</text>
</comment>
<feature type="region of interest" description="Disordered" evidence="8">
    <location>
        <begin position="58"/>
        <end position="78"/>
    </location>
</feature>
<evidence type="ECO:0000256" key="5">
    <source>
        <dbReference type="ARBA" id="ARBA00022806"/>
    </source>
</evidence>
<dbReference type="InterPro" id="IPR007502">
    <property type="entry name" value="Helicase-assoc_dom"/>
</dbReference>
<evidence type="ECO:0000256" key="2">
    <source>
        <dbReference type="ARBA" id="ARBA00012552"/>
    </source>
</evidence>
<dbReference type="GO" id="GO:0016787">
    <property type="term" value="F:hydrolase activity"/>
    <property type="evidence" value="ECO:0007669"/>
    <property type="project" value="UniProtKB-KW"/>
</dbReference>
<evidence type="ECO:0000259" key="10">
    <source>
        <dbReference type="PROSITE" id="PS51194"/>
    </source>
</evidence>
<dbReference type="InterPro" id="IPR024590">
    <property type="entry name" value="HrpA_C"/>
</dbReference>
<dbReference type="RefSeq" id="WP_253480222.1">
    <property type="nucleotide sequence ID" value="NZ_JALJXV010000007.1"/>
</dbReference>
<dbReference type="PROSITE" id="PS51192">
    <property type="entry name" value="HELICASE_ATP_BIND_1"/>
    <property type="match status" value="1"/>
</dbReference>
<dbReference type="FunFam" id="1.20.120.1080:FF:000005">
    <property type="entry name" value="ATP-dependent helicase HrpA"/>
    <property type="match status" value="1"/>
</dbReference>
<evidence type="ECO:0000256" key="6">
    <source>
        <dbReference type="ARBA" id="ARBA00022840"/>
    </source>
</evidence>
<dbReference type="SMART" id="SM00382">
    <property type="entry name" value="AAA"/>
    <property type="match status" value="1"/>
</dbReference>
<evidence type="ECO:0000313" key="12">
    <source>
        <dbReference type="Proteomes" id="UP001205843"/>
    </source>
</evidence>
<dbReference type="PANTHER" id="PTHR18934:SF99">
    <property type="entry name" value="ATP-DEPENDENT RNA HELICASE DHX37-RELATED"/>
    <property type="match status" value="1"/>
</dbReference>
<dbReference type="Pfam" id="PF00270">
    <property type="entry name" value="DEAD"/>
    <property type="match status" value="1"/>
</dbReference>
<protein>
    <recommendedName>
        <fullName evidence="2">RNA helicase</fullName>
        <ecNumber evidence="2">3.6.4.13</ecNumber>
    </recommendedName>
</protein>
<dbReference type="EC" id="3.6.4.13" evidence="2"/>
<dbReference type="NCBIfam" id="TIGR01967">
    <property type="entry name" value="DEAH_box_HrpA"/>
    <property type="match status" value="1"/>
</dbReference>
<dbReference type="InterPro" id="IPR011709">
    <property type="entry name" value="DEAD-box_helicase_OB_fold"/>
</dbReference>
<dbReference type="InterPro" id="IPR003593">
    <property type="entry name" value="AAA+_ATPase"/>
</dbReference>
<evidence type="ECO:0000259" key="9">
    <source>
        <dbReference type="PROSITE" id="PS51192"/>
    </source>
</evidence>
<feature type="domain" description="Helicase C-terminal" evidence="10">
    <location>
        <begin position="278"/>
        <end position="445"/>
    </location>
</feature>
<feature type="domain" description="Helicase ATP-binding" evidence="9">
    <location>
        <begin position="87"/>
        <end position="250"/>
    </location>
</feature>
<dbReference type="InterPro" id="IPR010222">
    <property type="entry name" value="RNA_helicase_HrpA"/>
</dbReference>
<evidence type="ECO:0000256" key="4">
    <source>
        <dbReference type="ARBA" id="ARBA00022801"/>
    </source>
</evidence>
<accession>A0AAE3KBQ3</accession>
<dbReference type="Gene3D" id="3.40.50.300">
    <property type="entry name" value="P-loop containing nucleotide triphosphate hydrolases"/>
    <property type="match status" value="2"/>
</dbReference>
<organism evidence="11 12">
    <name type="scientific">Natronocella acetinitrilica</name>
    <dbReference type="NCBI Taxonomy" id="414046"/>
    <lineage>
        <taxon>Bacteria</taxon>
        <taxon>Pseudomonadati</taxon>
        <taxon>Pseudomonadota</taxon>
        <taxon>Gammaproteobacteria</taxon>
        <taxon>Chromatiales</taxon>
        <taxon>Ectothiorhodospiraceae</taxon>
        <taxon>Natronocella</taxon>
    </lineage>
</organism>
<dbReference type="EMBL" id="JALJXV010000007">
    <property type="protein sequence ID" value="MCP1675920.1"/>
    <property type="molecule type" value="Genomic_DNA"/>
</dbReference>
<keyword evidence="12" id="KW-1185">Reference proteome</keyword>
<dbReference type="GO" id="GO:0005524">
    <property type="term" value="F:ATP binding"/>
    <property type="evidence" value="ECO:0007669"/>
    <property type="project" value="UniProtKB-KW"/>
</dbReference>
<dbReference type="FunFam" id="3.40.50.300:FF:000439">
    <property type="entry name" value="ATP-dependent RNA helicase HrpA"/>
    <property type="match status" value="1"/>
</dbReference>
<gene>
    <name evidence="11" type="ORF">J2T57_003075</name>
</gene>
<name>A0AAE3KBQ3_9GAMM</name>
<dbReference type="InterPro" id="IPR014001">
    <property type="entry name" value="Helicase_ATP-bd"/>
</dbReference>
<evidence type="ECO:0000256" key="1">
    <source>
        <dbReference type="ARBA" id="ARBA00008792"/>
    </source>
</evidence>
<dbReference type="Gene3D" id="1.20.120.1080">
    <property type="match status" value="1"/>
</dbReference>